<dbReference type="Gene3D" id="3.40.50.12580">
    <property type="match status" value="1"/>
</dbReference>
<keyword evidence="1" id="KW-0472">Membrane</keyword>
<feature type="transmembrane region" description="Helical" evidence="1">
    <location>
        <begin position="154"/>
        <end position="176"/>
    </location>
</feature>
<dbReference type="RefSeq" id="WP_153027523.1">
    <property type="nucleotide sequence ID" value="NZ_WIAO01000043.1"/>
</dbReference>
<dbReference type="InterPro" id="IPR043148">
    <property type="entry name" value="TagF_C"/>
</dbReference>
<evidence type="ECO:0000256" key="1">
    <source>
        <dbReference type="SAM" id="Phobius"/>
    </source>
</evidence>
<evidence type="ECO:0000313" key="2">
    <source>
        <dbReference type="EMBL" id="MQM28423.1"/>
    </source>
</evidence>
<keyword evidence="1" id="KW-1133">Transmembrane helix</keyword>
<dbReference type="GO" id="GO:0047355">
    <property type="term" value="F:CDP-glycerol glycerophosphotransferase activity"/>
    <property type="evidence" value="ECO:0007669"/>
    <property type="project" value="InterPro"/>
</dbReference>
<dbReference type="InterPro" id="IPR007554">
    <property type="entry name" value="Glycerophosphate_synth"/>
</dbReference>
<keyword evidence="2" id="KW-0808">Transferase</keyword>
<feature type="transmembrane region" description="Helical" evidence="1">
    <location>
        <begin position="31"/>
        <end position="49"/>
    </location>
</feature>
<keyword evidence="3" id="KW-1185">Reference proteome</keyword>
<feature type="transmembrane region" description="Helical" evidence="1">
    <location>
        <begin position="7"/>
        <end position="25"/>
    </location>
</feature>
<reference evidence="2 3" key="1">
    <citation type="submission" date="2019-10" db="EMBL/GenBank/DDBJ databases">
        <title>Glycomyces albidus sp. nov., a novel actinomycete isolated from rhizosphere soil of wheat (Triticum aestivum L.).</title>
        <authorList>
            <person name="Qian L."/>
        </authorList>
    </citation>
    <scope>NUCLEOTIDE SEQUENCE [LARGE SCALE GENOMIC DNA]</scope>
    <source>
        <strain evidence="2 3">NEAU-7082</strain>
    </source>
</reference>
<dbReference type="EMBL" id="WIAO01000043">
    <property type="protein sequence ID" value="MQM28423.1"/>
    <property type="molecule type" value="Genomic_DNA"/>
</dbReference>
<dbReference type="AlphaFoldDB" id="A0A6L5GGD1"/>
<proteinExistence type="predicted"/>
<dbReference type="Proteomes" id="UP000477750">
    <property type="component" value="Unassembled WGS sequence"/>
</dbReference>
<evidence type="ECO:0000313" key="3">
    <source>
        <dbReference type="Proteomes" id="UP000477750"/>
    </source>
</evidence>
<organism evidence="2 3">
    <name type="scientific">Glycomyces albidus</name>
    <dbReference type="NCBI Taxonomy" id="2656774"/>
    <lineage>
        <taxon>Bacteria</taxon>
        <taxon>Bacillati</taxon>
        <taxon>Actinomycetota</taxon>
        <taxon>Actinomycetes</taxon>
        <taxon>Glycomycetales</taxon>
        <taxon>Glycomycetaceae</taxon>
        <taxon>Glycomyces</taxon>
    </lineage>
</organism>
<dbReference type="Pfam" id="PF04464">
    <property type="entry name" value="Glyphos_transf"/>
    <property type="match status" value="1"/>
</dbReference>
<accession>A0A6L5GGD1</accession>
<dbReference type="GO" id="GO:0016020">
    <property type="term" value="C:membrane"/>
    <property type="evidence" value="ECO:0007669"/>
    <property type="project" value="InterPro"/>
</dbReference>
<feature type="transmembrane region" description="Helical" evidence="1">
    <location>
        <begin position="127"/>
        <end position="148"/>
    </location>
</feature>
<gene>
    <name evidence="2" type="ORF">GFD30_23095</name>
</gene>
<sequence length="576" mass="63455">MKRLLNSWPIRLNLLAIAAVFAAVVQTGRPWIAFGLALAVFAGIAWQRIGLATQRVPRVLAALAILIELWYSGGLERWPLLLAGLAITCYLAVSEVVNRALNVGFLETANLDIERSTREIWFTPPKIAGLTNAVNVVYALAPLVPAAYALGTDLAAAAAAAAALGWVGIAVLSGYLHRRRESHPVDGRVMTAVTRLQPKFVIHFAGAQASEYQLTMWLPYFERIGDPYVILIRDQYLWNGIVKRTKAPVVLVPAQSVLDSILPESVRACFYVNHAVKNAQLIKLDKYIHVQLMHGDSDKAISRSPVSLMYDRVFVAGQAGVDRYHRHGVDIPNYKFRRIGRPQLHDIQVDQRERLPEERRTVLYTPTWTGLTADVNYSSLKQGKKIVEALLKRDVNVIFRTHPYTRTNAAYQAIAEEIKAMVAADAAKTGRPHLWGAQAETKVTLSQCINAADAAISDISGTASDWLYGGRAFAMTDPKGFGDRYLEEFPLAKAAYLLEPDAGNIEEVLDELLITDSKADLRAEVREYYLGDIKPGDLVDVFTAEVKATYAKPVRKTAAGDSALDVLDVRDGALAS</sequence>
<keyword evidence="1" id="KW-0812">Transmembrane</keyword>
<protein>
    <submittedName>
        <fullName evidence="2">CDP-glycerol glycerophosphotransferase</fullName>
    </submittedName>
</protein>
<name>A0A6L5GGD1_9ACTN</name>
<comment type="caution">
    <text evidence="2">The sequence shown here is derived from an EMBL/GenBank/DDBJ whole genome shotgun (WGS) entry which is preliminary data.</text>
</comment>